<reference evidence="1" key="1">
    <citation type="journal article" date="2019" name="bioRxiv">
        <title>The Genome of the Zebra Mussel, Dreissena polymorpha: A Resource for Invasive Species Research.</title>
        <authorList>
            <person name="McCartney M.A."/>
            <person name="Auch B."/>
            <person name="Kono T."/>
            <person name="Mallez S."/>
            <person name="Zhang Y."/>
            <person name="Obille A."/>
            <person name="Becker A."/>
            <person name="Abrahante J.E."/>
            <person name="Garbe J."/>
            <person name="Badalamenti J.P."/>
            <person name="Herman A."/>
            <person name="Mangelson H."/>
            <person name="Liachko I."/>
            <person name="Sullivan S."/>
            <person name="Sone E.D."/>
            <person name="Koren S."/>
            <person name="Silverstein K.A.T."/>
            <person name="Beckman K.B."/>
            <person name="Gohl D.M."/>
        </authorList>
    </citation>
    <scope>NUCLEOTIDE SEQUENCE</scope>
    <source>
        <strain evidence="1">Duluth1</strain>
        <tissue evidence="1">Whole animal</tissue>
    </source>
</reference>
<name>A0A9D4HH06_DREPO</name>
<dbReference type="AlphaFoldDB" id="A0A9D4HH06"/>
<proteinExistence type="predicted"/>
<protein>
    <submittedName>
        <fullName evidence="1">Uncharacterized protein</fullName>
    </submittedName>
</protein>
<gene>
    <name evidence="1" type="ORF">DPMN_061536</name>
</gene>
<reference evidence="1" key="2">
    <citation type="submission" date="2020-11" db="EMBL/GenBank/DDBJ databases">
        <authorList>
            <person name="McCartney M.A."/>
            <person name="Auch B."/>
            <person name="Kono T."/>
            <person name="Mallez S."/>
            <person name="Becker A."/>
            <person name="Gohl D.M."/>
            <person name="Silverstein K.A.T."/>
            <person name="Koren S."/>
            <person name="Bechman K.B."/>
            <person name="Herman A."/>
            <person name="Abrahante J.E."/>
            <person name="Garbe J."/>
        </authorList>
    </citation>
    <scope>NUCLEOTIDE SEQUENCE</scope>
    <source>
        <strain evidence="1">Duluth1</strain>
        <tissue evidence="1">Whole animal</tissue>
    </source>
</reference>
<comment type="caution">
    <text evidence="1">The sequence shown here is derived from an EMBL/GenBank/DDBJ whole genome shotgun (WGS) entry which is preliminary data.</text>
</comment>
<sequence length="125" mass="14500">MAKGHNALTGDFQELNYSEQLHKIFIRKHSTKPGSHVFEQTTIIFVTICSNCFIISAYKGKLPHLMAAMLLMEKKYGSLIREIIRTNYNDVSNFFCKDIIGTKVLTRFYTDWAINVAFRVFTSYF</sequence>
<dbReference type="Proteomes" id="UP000828390">
    <property type="component" value="Unassembled WGS sequence"/>
</dbReference>
<keyword evidence="2" id="KW-1185">Reference proteome</keyword>
<evidence type="ECO:0000313" key="2">
    <source>
        <dbReference type="Proteomes" id="UP000828390"/>
    </source>
</evidence>
<organism evidence="1 2">
    <name type="scientific">Dreissena polymorpha</name>
    <name type="common">Zebra mussel</name>
    <name type="synonym">Mytilus polymorpha</name>
    <dbReference type="NCBI Taxonomy" id="45954"/>
    <lineage>
        <taxon>Eukaryota</taxon>
        <taxon>Metazoa</taxon>
        <taxon>Spiralia</taxon>
        <taxon>Lophotrochozoa</taxon>
        <taxon>Mollusca</taxon>
        <taxon>Bivalvia</taxon>
        <taxon>Autobranchia</taxon>
        <taxon>Heteroconchia</taxon>
        <taxon>Euheterodonta</taxon>
        <taxon>Imparidentia</taxon>
        <taxon>Neoheterodontei</taxon>
        <taxon>Myida</taxon>
        <taxon>Dreissenoidea</taxon>
        <taxon>Dreissenidae</taxon>
        <taxon>Dreissena</taxon>
    </lineage>
</organism>
<evidence type="ECO:0000313" key="1">
    <source>
        <dbReference type="EMBL" id="KAH3718730.1"/>
    </source>
</evidence>
<dbReference type="EMBL" id="JAIWYP010000013">
    <property type="protein sequence ID" value="KAH3718730.1"/>
    <property type="molecule type" value="Genomic_DNA"/>
</dbReference>
<accession>A0A9D4HH06</accession>